<evidence type="ECO:0000259" key="5">
    <source>
        <dbReference type="PROSITE" id="PS01124"/>
    </source>
</evidence>
<dbReference type="AlphaFoldDB" id="A0A7X4YR49"/>
<dbReference type="SUPFAM" id="SSF52172">
    <property type="entry name" value="CheY-like"/>
    <property type="match status" value="1"/>
</dbReference>
<evidence type="ECO:0000256" key="2">
    <source>
        <dbReference type="ARBA" id="ARBA00023125"/>
    </source>
</evidence>
<dbReference type="InterPro" id="IPR020449">
    <property type="entry name" value="Tscrpt_reg_AraC-type_HTH"/>
</dbReference>
<dbReference type="InterPro" id="IPR001789">
    <property type="entry name" value="Sig_transdc_resp-reg_receiver"/>
</dbReference>
<proteinExistence type="predicted"/>
<keyword evidence="2" id="KW-0238">DNA-binding</keyword>
<name>A0A7X4YR49_9BACL</name>
<feature type="domain" description="Response regulatory" evidence="6">
    <location>
        <begin position="3"/>
        <end position="120"/>
    </location>
</feature>
<dbReference type="SMART" id="SM00448">
    <property type="entry name" value="REC"/>
    <property type="match status" value="1"/>
</dbReference>
<feature type="domain" description="HTH araC/xylS-type" evidence="5">
    <location>
        <begin position="430"/>
        <end position="528"/>
    </location>
</feature>
<dbReference type="Pfam" id="PF12833">
    <property type="entry name" value="HTH_18"/>
    <property type="match status" value="1"/>
</dbReference>
<keyword evidence="1" id="KW-0805">Transcription regulation</keyword>
<dbReference type="PANTHER" id="PTHR43280:SF2">
    <property type="entry name" value="HTH-TYPE TRANSCRIPTIONAL REGULATOR EXSA"/>
    <property type="match status" value="1"/>
</dbReference>
<evidence type="ECO:0000256" key="1">
    <source>
        <dbReference type="ARBA" id="ARBA00023015"/>
    </source>
</evidence>
<dbReference type="GO" id="GO:0043565">
    <property type="term" value="F:sequence-specific DNA binding"/>
    <property type="evidence" value="ECO:0007669"/>
    <property type="project" value="InterPro"/>
</dbReference>
<gene>
    <name evidence="7" type="ORF">GT003_13825</name>
</gene>
<evidence type="ECO:0000313" key="7">
    <source>
        <dbReference type="EMBL" id="NBC70071.1"/>
    </source>
</evidence>
<keyword evidence="4" id="KW-0597">Phosphoprotein</keyword>
<dbReference type="PROSITE" id="PS00041">
    <property type="entry name" value="HTH_ARAC_FAMILY_1"/>
    <property type="match status" value="1"/>
</dbReference>
<dbReference type="CDD" id="cd17536">
    <property type="entry name" value="REC_YesN-like"/>
    <property type="match status" value="1"/>
</dbReference>
<evidence type="ECO:0000313" key="8">
    <source>
        <dbReference type="Proteomes" id="UP000558113"/>
    </source>
</evidence>
<evidence type="ECO:0000256" key="3">
    <source>
        <dbReference type="ARBA" id="ARBA00023163"/>
    </source>
</evidence>
<dbReference type="InterPro" id="IPR018060">
    <property type="entry name" value="HTH_AraC"/>
</dbReference>
<sequence>MYRLLIVDDEPAIAEGLAEMLGELGLPFKEICYSFSANEALRKFEQEPFDIVLADIRMPEMDGLQLVHRLRERWKHTAVIFLTGFSDFDYARRALQLGASNYLLKPAEDEEVVESLKGAIDQLDQTYHVMLSLGEAERLSRQAIPLMQDKWWGRVLHGEVASSALSEAVFREKRIPLSESLPVWTLILRIDDFGRRFHKEDEFLLLFAVQNMVQELWTGQYRVESFRFEGWFVLLLQAEAREQGREQWGEWVSIAHETVQRVLGITFSMVLTSEPSSWDRWPDAFWHAESALRLCAFSSTLLVAPERDKGAAIHYQLLHKITQELSEALKARDAARFERCLDSAFAINGLELPSPEQLAIHYIAIANQLSQFLLLYNLQNQLDSHTADRLGNFKSHRDVGSMKSFLIQLFHHISDKMGAVRDNPSDLLIAQIRAYIHQHLDEDLSLNALAKIKYVSPSYLSRLFHQITGEQLMSYITRVRMEEAKKLLLDERYRIQDISEKLGFQSANYFSKVFRKTVGIPPQDFRSSSLSNS</sequence>
<reference evidence="7 8" key="1">
    <citation type="submission" date="2020-01" db="EMBL/GenBank/DDBJ databases">
        <title>Paenibacillus soybeanensis sp. nov. isolated from the nodules of soybean (Glycine max(L.) Merr).</title>
        <authorList>
            <person name="Wang H."/>
        </authorList>
    </citation>
    <scope>NUCLEOTIDE SEQUENCE [LARGE SCALE GENOMIC DNA]</scope>
    <source>
        <strain evidence="7 8">DSM 23054</strain>
    </source>
</reference>
<dbReference type="RefSeq" id="WP_161698629.1">
    <property type="nucleotide sequence ID" value="NZ_JAAAMU010000006.1"/>
</dbReference>
<dbReference type="GO" id="GO:0003700">
    <property type="term" value="F:DNA-binding transcription factor activity"/>
    <property type="evidence" value="ECO:0007669"/>
    <property type="project" value="InterPro"/>
</dbReference>
<dbReference type="InterPro" id="IPR009057">
    <property type="entry name" value="Homeodomain-like_sf"/>
</dbReference>
<keyword evidence="3" id="KW-0804">Transcription</keyword>
<dbReference type="SUPFAM" id="SSF46689">
    <property type="entry name" value="Homeodomain-like"/>
    <property type="match status" value="2"/>
</dbReference>
<dbReference type="PROSITE" id="PS01124">
    <property type="entry name" value="HTH_ARAC_FAMILY_2"/>
    <property type="match status" value="1"/>
</dbReference>
<evidence type="ECO:0000259" key="6">
    <source>
        <dbReference type="PROSITE" id="PS50110"/>
    </source>
</evidence>
<accession>A0A7X4YR49</accession>
<comment type="caution">
    <text evidence="7">The sequence shown here is derived from an EMBL/GenBank/DDBJ whole genome shotgun (WGS) entry which is preliminary data.</text>
</comment>
<dbReference type="Pfam" id="PF00072">
    <property type="entry name" value="Response_reg"/>
    <property type="match status" value="1"/>
</dbReference>
<evidence type="ECO:0000256" key="4">
    <source>
        <dbReference type="PROSITE-ProRule" id="PRU00169"/>
    </source>
</evidence>
<keyword evidence="8" id="KW-1185">Reference proteome</keyword>
<dbReference type="SMART" id="SM00342">
    <property type="entry name" value="HTH_ARAC"/>
    <property type="match status" value="1"/>
</dbReference>
<dbReference type="PANTHER" id="PTHR43280">
    <property type="entry name" value="ARAC-FAMILY TRANSCRIPTIONAL REGULATOR"/>
    <property type="match status" value="1"/>
</dbReference>
<dbReference type="Gene3D" id="3.40.50.2300">
    <property type="match status" value="1"/>
</dbReference>
<dbReference type="OrthoDB" id="2500619at2"/>
<protein>
    <submittedName>
        <fullName evidence="7">Response regulator</fullName>
    </submittedName>
</protein>
<dbReference type="Gene3D" id="1.10.10.60">
    <property type="entry name" value="Homeodomain-like"/>
    <property type="match status" value="2"/>
</dbReference>
<organism evidence="7 8">
    <name type="scientific">Paenibacillus sacheonensis</name>
    <dbReference type="NCBI Taxonomy" id="742054"/>
    <lineage>
        <taxon>Bacteria</taxon>
        <taxon>Bacillati</taxon>
        <taxon>Bacillota</taxon>
        <taxon>Bacilli</taxon>
        <taxon>Bacillales</taxon>
        <taxon>Paenibacillaceae</taxon>
        <taxon>Paenibacillus</taxon>
    </lineage>
</organism>
<dbReference type="PRINTS" id="PR00032">
    <property type="entry name" value="HTHARAC"/>
</dbReference>
<dbReference type="Proteomes" id="UP000558113">
    <property type="component" value="Unassembled WGS sequence"/>
</dbReference>
<feature type="modified residue" description="4-aspartylphosphate" evidence="4">
    <location>
        <position position="55"/>
    </location>
</feature>
<dbReference type="EMBL" id="JAAAMU010000006">
    <property type="protein sequence ID" value="NBC70071.1"/>
    <property type="molecule type" value="Genomic_DNA"/>
</dbReference>
<dbReference type="PROSITE" id="PS50110">
    <property type="entry name" value="RESPONSE_REGULATORY"/>
    <property type="match status" value="1"/>
</dbReference>
<dbReference type="InterPro" id="IPR018062">
    <property type="entry name" value="HTH_AraC-typ_CS"/>
</dbReference>
<dbReference type="InterPro" id="IPR011006">
    <property type="entry name" value="CheY-like_superfamily"/>
</dbReference>
<dbReference type="GO" id="GO:0000160">
    <property type="term" value="P:phosphorelay signal transduction system"/>
    <property type="evidence" value="ECO:0007669"/>
    <property type="project" value="InterPro"/>
</dbReference>